<dbReference type="Pfam" id="PF04205">
    <property type="entry name" value="FMN_bind"/>
    <property type="match status" value="1"/>
</dbReference>
<comment type="function">
    <text evidence="6">Part of a membrane-bound complex that couples electron transfer with translocation of ions across the membrane.</text>
</comment>
<dbReference type="PANTHER" id="PTHR36118:SF1">
    <property type="entry name" value="ION-TRANSLOCATING OXIDOREDUCTASE COMPLEX SUBUNIT G"/>
    <property type="match status" value="1"/>
</dbReference>
<dbReference type="PIRSF" id="PIRSF006091">
    <property type="entry name" value="E_trnsport_RnfG"/>
    <property type="match status" value="1"/>
</dbReference>
<dbReference type="Proteomes" id="UP000288279">
    <property type="component" value="Unassembled WGS sequence"/>
</dbReference>
<keyword evidence="3 6" id="KW-0285">Flavoprotein</keyword>
<evidence type="ECO:0000256" key="2">
    <source>
        <dbReference type="ARBA" id="ARBA00022553"/>
    </source>
</evidence>
<accession>A0A432ZNT4</accession>
<keyword evidence="6" id="KW-1003">Cell membrane</keyword>
<comment type="similarity">
    <text evidence="6">Belongs to the RnfG family.</text>
</comment>
<gene>
    <name evidence="6" type="primary">rnfG</name>
    <name evidence="8" type="ORF">CWI83_03405</name>
</gene>
<evidence type="ECO:0000256" key="4">
    <source>
        <dbReference type="ARBA" id="ARBA00022643"/>
    </source>
</evidence>
<comment type="caution">
    <text evidence="8">The sequence shown here is derived from an EMBL/GenBank/DDBJ whole genome shotgun (WGS) entry which is preliminary data.</text>
</comment>
<dbReference type="PANTHER" id="PTHR36118">
    <property type="entry name" value="ION-TRANSLOCATING OXIDOREDUCTASE COMPLEX SUBUNIT G"/>
    <property type="match status" value="1"/>
</dbReference>
<keyword evidence="4 6" id="KW-0288">FMN</keyword>
<dbReference type="GO" id="GO:0009055">
    <property type="term" value="F:electron transfer activity"/>
    <property type="evidence" value="ECO:0007669"/>
    <property type="project" value="InterPro"/>
</dbReference>
<keyword evidence="2 6" id="KW-0597">Phosphoprotein</keyword>
<dbReference type="NCBIfam" id="NF002519">
    <property type="entry name" value="PRK01908.1"/>
    <property type="match status" value="1"/>
</dbReference>
<keyword evidence="6" id="KW-0472">Membrane</keyword>
<evidence type="ECO:0000256" key="3">
    <source>
        <dbReference type="ARBA" id="ARBA00022630"/>
    </source>
</evidence>
<dbReference type="RefSeq" id="WP_126825697.1">
    <property type="nucleotide sequence ID" value="NZ_PIQG01000001.1"/>
</dbReference>
<keyword evidence="6" id="KW-1133">Transmembrane helix</keyword>
<dbReference type="GO" id="GO:0005886">
    <property type="term" value="C:plasma membrane"/>
    <property type="evidence" value="ECO:0007669"/>
    <property type="project" value="UniProtKB-SubCell"/>
</dbReference>
<dbReference type="HAMAP" id="MF_00479">
    <property type="entry name" value="RsxG_RnfG"/>
    <property type="match status" value="1"/>
</dbReference>
<dbReference type="AlphaFoldDB" id="A0A432ZNT4"/>
<dbReference type="EC" id="7.-.-.-" evidence="6"/>
<feature type="domain" description="FMN-binding" evidence="7">
    <location>
        <begin position="100"/>
        <end position="192"/>
    </location>
</feature>
<protein>
    <recommendedName>
        <fullName evidence="6">Ion-translocating oxidoreductase complex subunit G</fullName>
        <ecNumber evidence="6">7.-.-.-</ecNumber>
    </recommendedName>
    <alternativeName>
        <fullName evidence="6">Rnf electron transport complex subunit G</fullName>
    </alternativeName>
</protein>
<keyword evidence="9" id="KW-1185">Reference proteome</keyword>
<keyword evidence="1 6" id="KW-0813">Transport</keyword>
<evidence type="ECO:0000313" key="8">
    <source>
        <dbReference type="EMBL" id="RUO79559.1"/>
    </source>
</evidence>
<comment type="subunit">
    <text evidence="6">The complex is composed of six subunits: RnfA, RnfB, RnfC, RnfD, RnfE and RnfG.</text>
</comment>
<dbReference type="EMBL" id="PIQG01000001">
    <property type="protein sequence ID" value="RUO79559.1"/>
    <property type="molecule type" value="Genomic_DNA"/>
</dbReference>
<evidence type="ECO:0000256" key="6">
    <source>
        <dbReference type="HAMAP-Rule" id="MF_00479"/>
    </source>
</evidence>
<evidence type="ECO:0000256" key="1">
    <source>
        <dbReference type="ARBA" id="ARBA00022448"/>
    </source>
</evidence>
<dbReference type="SMART" id="SM00900">
    <property type="entry name" value="FMN_bind"/>
    <property type="match status" value="1"/>
</dbReference>
<keyword evidence="6" id="KW-0997">Cell inner membrane</keyword>
<keyword evidence="6" id="KW-0812">Transmembrane</keyword>
<dbReference type="NCBIfam" id="TIGR01947">
    <property type="entry name" value="rnfG"/>
    <property type="match status" value="1"/>
</dbReference>
<proteinExistence type="inferred from homology"/>
<comment type="cofactor">
    <cofactor evidence="6">
        <name>FMN</name>
        <dbReference type="ChEBI" id="CHEBI:58210"/>
    </cofactor>
</comment>
<dbReference type="OrthoDB" id="9784165at2"/>
<keyword evidence="6" id="KW-1278">Translocase</keyword>
<evidence type="ECO:0000313" key="9">
    <source>
        <dbReference type="Proteomes" id="UP000288279"/>
    </source>
</evidence>
<organism evidence="8 9">
    <name type="scientific">Pseudidiomarina taiwanensis</name>
    <dbReference type="NCBI Taxonomy" id="337250"/>
    <lineage>
        <taxon>Bacteria</taxon>
        <taxon>Pseudomonadati</taxon>
        <taxon>Pseudomonadota</taxon>
        <taxon>Gammaproteobacteria</taxon>
        <taxon>Alteromonadales</taxon>
        <taxon>Idiomarinaceae</taxon>
        <taxon>Pseudidiomarina</taxon>
    </lineage>
</organism>
<keyword evidence="5 6" id="KW-0249">Electron transport</keyword>
<feature type="modified residue" description="FMN phosphoryl threonine" evidence="6">
    <location>
        <position position="175"/>
    </location>
</feature>
<dbReference type="InterPro" id="IPR007329">
    <property type="entry name" value="FMN-bd"/>
</dbReference>
<evidence type="ECO:0000259" key="7">
    <source>
        <dbReference type="SMART" id="SM00900"/>
    </source>
</evidence>
<reference evidence="8 9" key="1">
    <citation type="journal article" date="2011" name="Front. Microbiol.">
        <title>Genomic signatures of strain selection and enhancement in Bacillus atrophaeus var. globigii, a historical biowarfare simulant.</title>
        <authorList>
            <person name="Gibbons H.S."/>
            <person name="Broomall S.M."/>
            <person name="McNew L.A."/>
            <person name="Daligault H."/>
            <person name="Chapman C."/>
            <person name="Bruce D."/>
            <person name="Karavis M."/>
            <person name="Krepps M."/>
            <person name="McGregor P.A."/>
            <person name="Hong C."/>
            <person name="Park K.H."/>
            <person name="Akmal A."/>
            <person name="Feldman A."/>
            <person name="Lin J.S."/>
            <person name="Chang W.E."/>
            <person name="Higgs B.W."/>
            <person name="Demirev P."/>
            <person name="Lindquist J."/>
            <person name="Liem A."/>
            <person name="Fochler E."/>
            <person name="Read T.D."/>
            <person name="Tapia R."/>
            <person name="Johnson S."/>
            <person name="Bishop-Lilly K.A."/>
            <person name="Detter C."/>
            <person name="Han C."/>
            <person name="Sozhamannan S."/>
            <person name="Rosenzweig C.N."/>
            <person name="Skowronski E.W."/>
        </authorList>
    </citation>
    <scope>NUCLEOTIDE SEQUENCE [LARGE SCALE GENOMIC DNA]</scope>
    <source>
        <strain evidence="8 9">PIT1</strain>
    </source>
</reference>
<sequence>MKIVESMRKNGAILTLFAVISTLLVLTTARLTEAPIARQQEAHVLRVLNELIPPTQHDNDLFQSCTLVESADFSAPRKVYRAFLADQPQAVALEVVAPNGYSGAIELLVAVAVTGEVLGVRTISHNETPGLGDKIELRKSDWVRSFEGLQVNSEDDPRWAVKRDGGIFDQFTGATITPRAVVQAVKRAALVAQREADNWYQLPANCMEQAP</sequence>
<comment type="subcellular location">
    <subcellularLocation>
        <location evidence="6">Cell inner membrane</location>
        <topology evidence="6">Single-pass membrane protein</topology>
    </subcellularLocation>
</comment>
<dbReference type="GO" id="GO:0010181">
    <property type="term" value="F:FMN binding"/>
    <property type="evidence" value="ECO:0007669"/>
    <property type="project" value="InterPro"/>
</dbReference>
<evidence type="ECO:0000256" key="5">
    <source>
        <dbReference type="ARBA" id="ARBA00022982"/>
    </source>
</evidence>
<dbReference type="GO" id="GO:0022900">
    <property type="term" value="P:electron transport chain"/>
    <property type="evidence" value="ECO:0007669"/>
    <property type="project" value="UniProtKB-UniRule"/>
</dbReference>
<name>A0A432ZNT4_9GAMM</name>
<dbReference type="InterPro" id="IPR010209">
    <property type="entry name" value="Ion_transpt_RnfG/RsxG"/>
</dbReference>